<dbReference type="AlphaFoldDB" id="A0A9X0QB57"/>
<evidence type="ECO:0000313" key="2">
    <source>
        <dbReference type="EMBL" id="MBB5327316.1"/>
    </source>
</evidence>
<name>A0A9X0QB57_9BACT</name>
<evidence type="ECO:0000313" key="3">
    <source>
        <dbReference type="Proteomes" id="UP000535182"/>
    </source>
</evidence>
<proteinExistence type="predicted"/>
<organism evidence="2 3">
    <name type="scientific">Tunturiibacter gelidiferens</name>
    <dbReference type="NCBI Taxonomy" id="3069689"/>
    <lineage>
        <taxon>Bacteria</taxon>
        <taxon>Pseudomonadati</taxon>
        <taxon>Acidobacteriota</taxon>
        <taxon>Terriglobia</taxon>
        <taxon>Terriglobales</taxon>
        <taxon>Acidobacteriaceae</taxon>
        <taxon>Tunturiibacter</taxon>
    </lineage>
</organism>
<protein>
    <submittedName>
        <fullName evidence="2">Uncharacterized protein</fullName>
    </submittedName>
</protein>
<dbReference type="RefSeq" id="WP_183973915.1">
    <property type="nucleotide sequence ID" value="NZ_JACHEB010000002.1"/>
</dbReference>
<feature type="region of interest" description="Disordered" evidence="1">
    <location>
        <begin position="16"/>
        <end position="43"/>
    </location>
</feature>
<reference evidence="2 3" key="1">
    <citation type="submission" date="2020-08" db="EMBL/GenBank/DDBJ databases">
        <title>Genomic Encyclopedia of Type Strains, Phase IV (KMG-V): Genome sequencing to study the core and pangenomes of soil and plant-associated prokaryotes.</title>
        <authorList>
            <person name="Whitman W."/>
        </authorList>
    </citation>
    <scope>NUCLEOTIDE SEQUENCE [LARGE SCALE GENOMIC DNA]</scope>
    <source>
        <strain evidence="2 3">X5P2</strain>
    </source>
</reference>
<sequence>MERKRVAGRFVRQGLDGESGVLGAGKKDAGEGGAGGAVSKGPRPKFCRTFTRARVAEALPEIVERFVEEAKKGSIAHAKMLANLGGLDKGEMPVESKRRGKSVVGQLLEKMAREPEE</sequence>
<gene>
    <name evidence="2" type="ORF">HDF14_000921</name>
</gene>
<dbReference type="EMBL" id="JACHEB010000002">
    <property type="protein sequence ID" value="MBB5327316.1"/>
    <property type="molecule type" value="Genomic_DNA"/>
</dbReference>
<comment type="caution">
    <text evidence="2">The sequence shown here is derived from an EMBL/GenBank/DDBJ whole genome shotgun (WGS) entry which is preliminary data.</text>
</comment>
<dbReference type="Proteomes" id="UP000535182">
    <property type="component" value="Unassembled WGS sequence"/>
</dbReference>
<keyword evidence="3" id="KW-1185">Reference proteome</keyword>
<feature type="region of interest" description="Disordered" evidence="1">
    <location>
        <begin position="92"/>
        <end position="117"/>
    </location>
</feature>
<evidence type="ECO:0000256" key="1">
    <source>
        <dbReference type="SAM" id="MobiDB-lite"/>
    </source>
</evidence>
<accession>A0A9X0QB57</accession>